<evidence type="ECO:0000313" key="3">
    <source>
        <dbReference type="Proteomes" id="UP001548713"/>
    </source>
</evidence>
<protein>
    <submittedName>
        <fullName evidence="2">GNAT family N-acetyltransferase</fullName>
    </submittedName>
</protein>
<evidence type="ECO:0000313" key="2">
    <source>
        <dbReference type="EMBL" id="MET1754527.1"/>
    </source>
</evidence>
<dbReference type="InterPro" id="IPR016181">
    <property type="entry name" value="Acyl_CoA_acyltransferase"/>
</dbReference>
<comment type="caution">
    <text evidence="2">The sequence shown here is derived from an EMBL/GenBank/DDBJ whole genome shotgun (WGS) entry which is preliminary data.</text>
</comment>
<organism evidence="2 3">
    <name type="scientific">Novosphingobium kalidii</name>
    <dbReference type="NCBI Taxonomy" id="3230299"/>
    <lineage>
        <taxon>Bacteria</taxon>
        <taxon>Pseudomonadati</taxon>
        <taxon>Pseudomonadota</taxon>
        <taxon>Alphaproteobacteria</taxon>
        <taxon>Sphingomonadales</taxon>
        <taxon>Sphingomonadaceae</taxon>
        <taxon>Novosphingobium</taxon>
    </lineage>
</organism>
<dbReference type="InterPro" id="IPR000182">
    <property type="entry name" value="GNAT_dom"/>
</dbReference>
<dbReference type="PROSITE" id="PS51186">
    <property type="entry name" value="GNAT"/>
    <property type="match status" value="1"/>
</dbReference>
<evidence type="ECO:0000259" key="1">
    <source>
        <dbReference type="PROSITE" id="PS51186"/>
    </source>
</evidence>
<name>A0ABV2CY52_9SPHN</name>
<keyword evidence="3" id="KW-1185">Reference proteome</keyword>
<proteinExistence type="predicted"/>
<gene>
    <name evidence="2" type="ORF">ABVV53_03510</name>
</gene>
<dbReference type="Gene3D" id="3.40.630.30">
    <property type="match status" value="1"/>
</dbReference>
<dbReference type="Pfam" id="PF00583">
    <property type="entry name" value="Acetyltransf_1"/>
    <property type="match status" value="1"/>
</dbReference>
<dbReference type="CDD" id="cd04301">
    <property type="entry name" value="NAT_SF"/>
    <property type="match status" value="1"/>
</dbReference>
<dbReference type="SUPFAM" id="SSF55729">
    <property type="entry name" value="Acyl-CoA N-acyltransferases (Nat)"/>
    <property type="match status" value="1"/>
</dbReference>
<dbReference type="Proteomes" id="UP001548713">
    <property type="component" value="Unassembled WGS sequence"/>
</dbReference>
<sequence>MAENEQSRTMETRSGLSLHVRPVSSDDGPLLRAFFAKVTTDDLRFRFLSCIHGVSDDQIAMMTDVDHKGTEDFLAFKDDGTLVATAMVAKDDSGKRAEVAIVVRADYKQKGIGWAMLNMAADYSRATGAERLESVESRQNTSALSVERDLGFSVKPYNDDPTLVIVTKELV</sequence>
<reference evidence="2 3" key="1">
    <citation type="submission" date="2024-07" db="EMBL/GenBank/DDBJ databases">
        <title>Novosphingobium kalidii RD2P27.</title>
        <authorList>
            <person name="Sun J.-Q."/>
        </authorList>
    </citation>
    <scope>NUCLEOTIDE SEQUENCE [LARGE SCALE GENOMIC DNA]</scope>
    <source>
        <strain evidence="2 3">RD2P27</strain>
    </source>
</reference>
<accession>A0ABV2CY52</accession>
<feature type="domain" description="N-acetyltransferase" evidence="1">
    <location>
        <begin position="18"/>
        <end position="171"/>
    </location>
</feature>
<dbReference type="RefSeq" id="WP_353982937.1">
    <property type="nucleotide sequence ID" value="NZ_JBEWLY010000008.1"/>
</dbReference>
<dbReference type="EMBL" id="JBEWLY010000008">
    <property type="protein sequence ID" value="MET1754527.1"/>
    <property type="molecule type" value="Genomic_DNA"/>
</dbReference>